<dbReference type="Pfam" id="PF19744">
    <property type="entry name" value="DUF6232"/>
    <property type="match status" value="1"/>
</dbReference>
<feature type="transmembrane region" description="Helical" evidence="1">
    <location>
        <begin position="72"/>
        <end position="94"/>
    </location>
</feature>
<sequence>MRTLFDAGGLQVTEEWVRYGRGRVPVAAIREVWVARPPRPDRRWPAIAGALTLLAAMVAGLIFRAWLAEYWLAALLVGLAVVAFLFWAVGLDVLTYHIEHRDHDLWISDGRRRLHIWRHNEVEVNKALRAINRARDL</sequence>
<name>A0ABP4YL31_9ACTN</name>
<organism evidence="2 3">
    <name type="scientific">Luedemannella flava</name>
    <dbReference type="NCBI Taxonomy" id="349316"/>
    <lineage>
        <taxon>Bacteria</taxon>
        <taxon>Bacillati</taxon>
        <taxon>Actinomycetota</taxon>
        <taxon>Actinomycetes</taxon>
        <taxon>Micromonosporales</taxon>
        <taxon>Micromonosporaceae</taxon>
        <taxon>Luedemannella</taxon>
    </lineage>
</organism>
<evidence type="ECO:0000256" key="1">
    <source>
        <dbReference type="SAM" id="Phobius"/>
    </source>
</evidence>
<evidence type="ECO:0000313" key="3">
    <source>
        <dbReference type="Proteomes" id="UP001500218"/>
    </source>
</evidence>
<keyword evidence="1" id="KW-0472">Membrane</keyword>
<evidence type="ECO:0000313" key="2">
    <source>
        <dbReference type="EMBL" id="GAA1822169.1"/>
    </source>
</evidence>
<dbReference type="InterPro" id="IPR045629">
    <property type="entry name" value="DUF6232"/>
</dbReference>
<gene>
    <name evidence="2" type="ORF">GCM10009682_48090</name>
</gene>
<comment type="caution">
    <text evidence="2">The sequence shown here is derived from an EMBL/GenBank/DDBJ whole genome shotgun (WGS) entry which is preliminary data.</text>
</comment>
<proteinExistence type="predicted"/>
<feature type="transmembrane region" description="Helical" evidence="1">
    <location>
        <begin position="46"/>
        <end position="66"/>
    </location>
</feature>
<accession>A0ABP4YL31</accession>
<keyword evidence="3" id="KW-1185">Reference proteome</keyword>
<dbReference type="Proteomes" id="UP001500218">
    <property type="component" value="Unassembled WGS sequence"/>
</dbReference>
<keyword evidence="1" id="KW-1133">Transmembrane helix</keyword>
<protein>
    <submittedName>
        <fullName evidence="2">Uncharacterized protein</fullName>
    </submittedName>
</protein>
<dbReference type="EMBL" id="BAAALT010000187">
    <property type="protein sequence ID" value="GAA1822169.1"/>
    <property type="molecule type" value="Genomic_DNA"/>
</dbReference>
<dbReference type="RefSeq" id="WP_344136675.1">
    <property type="nucleotide sequence ID" value="NZ_BAAALT010000187.1"/>
</dbReference>
<keyword evidence="1" id="KW-0812">Transmembrane</keyword>
<reference evidence="3" key="1">
    <citation type="journal article" date="2019" name="Int. J. Syst. Evol. Microbiol.">
        <title>The Global Catalogue of Microorganisms (GCM) 10K type strain sequencing project: providing services to taxonomists for standard genome sequencing and annotation.</title>
        <authorList>
            <consortium name="The Broad Institute Genomics Platform"/>
            <consortium name="The Broad Institute Genome Sequencing Center for Infectious Disease"/>
            <person name="Wu L."/>
            <person name="Ma J."/>
        </authorList>
    </citation>
    <scope>NUCLEOTIDE SEQUENCE [LARGE SCALE GENOMIC DNA]</scope>
    <source>
        <strain evidence="3">JCM 13250</strain>
    </source>
</reference>